<evidence type="ECO:0000259" key="3">
    <source>
        <dbReference type="PROSITE" id="PS51733"/>
    </source>
</evidence>
<comment type="similarity">
    <text evidence="2">Belongs to the LplA family.</text>
</comment>
<name>A0A3Q3EPL3_9LABR</name>
<sequence length="185" mass="20428">METAMRKAGIPLARRRSGGGTVYHDLGNLNLTFFTSKKAYDRQRNLKVVTDALRRIRPELDVKATERFDILLNGHLKISGSASRLSRKSSYHHCTLLHSADRSTLSASLRPSCPGILSNATPSVPSPVANLVDHAPTLQWEELLDALEHQYNTEFGFSAASTLVNPADEAAFPGLSRMEAELRSW</sequence>
<comment type="pathway">
    <text evidence="1">Protein modification; protein lipoylation via exogenous pathway; protein N(6)-(lipoyl)lysine from lipoate: step 2/2.</text>
</comment>
<dbReference type="Gene3D" id="3.30.930.10">
    <property type="entry name" value="Bira Bifunctional Protein, Domain 2"/>
    <property type="match status" value="1"/>
</dbReference>
<dbReference type="GO" id="GO:0005739">
    <property type="term" value="C:mitochondrion"/>
    <property type="evidence" value="ECO:0007669"/>
    <property type="project" value="TreeGrafter"/>
</dbReference>
<organism evidence="4 5">
    <name type="scientific">Labrus bergylta</name>
    <name type="common">ballan wrasse</name>
    <dbReference type="NCBI Taxonomy" id="56723"/>
    <lineage>
        <taxon>Eukaryota</taxon>
        <taxon>Metazoa</taxon>
        <taxon>Chordata</taxon>
        <taxon>Craniata</taxon>
        <taxon>Vertebrata</taxon>
        <taxon>Euteleostomi</taxon>
        <taxon>Actinopterygii</taxon>
        <taxon>Neopterygii</taxon>
        <taxon>Teleostei</taxon>
        <taxon>Neoteleostei</taxon>
        <taxon>Acanthomorphata</taxon>
        <taxon>Eupercaria</taxon>
        <taxon>Labriformes</taxon>
        <taxon>Labridae</taxon>
        <taxon>Labrus</taxon>
    </lineage>
</organism>
<dbReference type="GeneTree" id="ENSGT00390000008846"/>
<dbReference type="PANTHER" id="PTHR12561:SF3">
    <property type="entry name" value="LIPOYLTRANSFERASE 1, MITOCHONDRIAL"/>
    <property type="match status" value="1"/>
</dbReference>
<accession>A0A3Q3EPL3</accession>
<evidence type="ECO:0000313" key="4">
    <source>
        <dbReference type="Ensembl" id="ENSLBEP00000009363.1"/>
    </source>
</evidence>
<keyword evidence="5" id="KW-1185">Reference proteome</keyword>
<protein>
    <submittedName>
        <fullName evidence="4">Lipoyltransferase 1</fullName>
    </submittedName>
</protein>
<dbReference type="GO" id="GO:0017118">
    <property type="term" value="F:lipoyltransferase activity"/>
    <property type="evidence" value="ECO:0007669"/>
    <property type="project" value="TreeGrafter"/>
</dbReference>
<reference evidence="4" key="1">
    <citation type="submission" date="2025-08" db="UniProtKB">
        <authorList>
            <consortium name="Ensembl"/>
        </authorList>
    </citation>
    <scope>IDENTIFICATION</scope>
</reference>
<dbReference type="InterPro" id="IPR004143">
    <property type="entry name" value="BPL_LPL_catalytic"/>
</dbReference>
<dbReference type="STRING" id="56723.ENSLBEP00000009363"/>
<dbReference type="InterPro" id="IPR004562">
    <property type="entry name" value="LipoylTrfase_LipoateP_Ligase"/>
</dbReference>
<dbReference type="Ensembl" id="ENSLBET00000009883.1">
    <property type="protein sequence ID" value="ENSLBEP00000009363.1"/>
    <property type="gene ID" value="ENSLBEG00000007233.1"/>
</dbReference>
<dbReference type="InParanoid" id="A0A3Q3EPL3"/>
<dbReference type="UniPathway" id="UPA00537">
    <property type="reaction ID" value="UER00595"/>
</dbReference>
<dbReference type="Pfam" id="PF21948">
    <property type="entry name" value="LplA-B_cat"/>
    <property type="match status" value="1"/>
</dbReference>
<dbReference type="SUPFAM" id="SSF55681">
    <property type="entry name" value="Class II aaRS and biotin synthetases"/>
    <property type="match status" value="1"/>
</dbReference>
<dbReference type="PANTHER" id="PTHR12561">
    <property type="entry name" value="LIPOATE-PROTEIN LIGASE"/>
    <property type="match status" value="1"/>
</dbReference>
<dbReference type="GO" id="GO:0009249">
    <property type="term" value="P:protein lipoylation"/>
    <property type="evidence" value="ECO:0007669"/>
    <property type="project" value="InterPro"/>
</dbReference>
<dbReference type="InterPro" id="IPR045864">
    <property type="entry name" value="aa-tRNA-synth_II/BPL/LPL"/>
</dbReference>
<reference evidence="4" key="2">
    <citation type="submission" date="2025-09" db="UniProtKB">
        <authorList>
            <consortium name="Ensembl"/>
        </authorList>
    </citation>
    <scope>IDENTIFICATION</scope>
</reference>
<feature type="domain" description="BPL/LPL catalytic" evidence="3">
    <location>
        <begin position="1"/>
        <end position="159"/>
    </location>
</feature>
<evidence type="ECO:0000313" key="5">
    <source>
        <dbReference type="Proteomes" id="UP000261660"/>
    </source>
</evidence>
<evidence type="ECO:0000256" key="1">
    <source>
        <dbReference type="ARBA" id="ARBA00005085"/>
    </source>
</evidence>
<proteinExistence type="inferred from homology"/>
<dbReference type="Proteomes" id="UP000261660">
    <property type="component" value="Unplaced"/>
</dbReference>
<dbReference type="PROSITE" id="PS51733">
    <property type="entry name" value="BPL_LPL_CATALYTIC"/>
    <property type="match status" value="1"/>
</dbReference>
<evidence type="ECO:0000256" key="2">
    <source>
        <dbReference type="ARBA" id="ARBA00008242"/>
    </source>
</evidence>
<dbReference type="AlphaFoldDB" id="A0A3Q3EPL3"/>